<dbReference type="AlphaFoldDB" id="A0A7S3IKC8"/>
<dbReference type="EMBL" id="HBIH01016199">
    <property type="protein sequence ID" value="CAE0325975.1"/>
    <property type="molecule type" value="Transcribed_RNA"/>
</dbReference>
<dbReference type="GO" id="GO:0051793">
    <property type="term" value="P:medium-chain fatty acid catabolic process"/>
    <property type="evidence" value="ECO:0007669"/>
    <property type="project" value="TreeGrafter"/>
</dbReference>
<evidence type="ECO:0000313" key="2">
    <source>
        <dbReference type="EMBL" id="CAE0325975.1"/>
    </source>
</evidence>
<comment type="similarity">
    <text evidence="1">Belongs to the AB hydrolase superfamily. AB hydrolase 4 family.</text>
</comment>
<name>A0A7S3IKC8_9SPIT</name>
<accession>A0A7S3IKC8</accession>
<dbReference type="SUPFAM" id="SSF53474">
    <property type="entry name" value="alpha/beta-Hydrolases"/>
    <property type="match status" value="1"/>
</dbReference>
<sequence length="150" mass="17167">MFGAYNRNLGESLNEVMKRHEPVLRDHFEQTLMMNLGDILDQSSVKGSVLEFDEVITAPFFGYESQDDYYTKAACVHRIPKIKTPTLFMNSLDDPIIGSKAIDYEVFRDNENCVLGVNKNGGHLGYHESIFGFEVWFMKPVLAFLGTFRE</sequence>
<dbReference type="InterPro" id="IPR050960">
    <property type="entry name" value="AB_hydrolase_4_sf"/>
</dbReference>
<dbReference type="GO" id="GO:0047372">
    <property type="term" value="F:monoacylglycerol lipase activity"/>
    <property type="evidence" value="ECO:0007669"/>
    <property type="project" value="TreeGrafter"/>
</dbReference>
<reference evidence="2" key="1">
    <citation type="submission" date="2021-01" db="EMBL/GenBank/DDBJ databases">
        <authorList>
            <person name="Corre E."/>
            <person name="Pelletier E."/>
            <person name="Niang G."/>
            <person name="Scheremetjew M."/>
            <person name="Finn R."/>
            <person name="Kale V."/>
            <person name="Holt S."/>
            <person name="Cochrane G."/>
            <person name="Meng A."/>
            <person name="Brown T."/>
            <person name="Cohen L."/>
        </authorList>
    </citation>
    <scope>NUCLEOTIDE SEQUENCE</scope>
    <source>
        <strain evidence="2">S3</strain>
    </source>
</reference>
<dbReference type="PANTHER" id="PTHR10794">
    <property type="entry name" value="ABHYDROLASE DOMAIN-CONTAINING PROTEIN"/>
    <property type="match status" value="1"/>
</dbReference>
<dbReference type="GO" id="GO:0008126">
    <property type="term" value="F:acetylesterase activity"/>
    <property type="evidence" value="ECO:0007669"/>
    <property type="project" value="TreeGrafter"/>
</dbReference>
<gene>
    <name evidence="2" type="ORF">SINC0208_LOCUS6601</name>
    <name evidence="3" type="ORF">SINC0208_LOCUS6602</name>
</gene>
<evidence type="ECO:0000256" key="1">
    <source>
        <dbReference type="ARBA" id="ARBA00010884"/>
    </source>
</evidence>
<protein>
    <submittedName>
        <fullName evidence="2">Uncharacterized protein</fullName>
    </submittedName>
</protein>
<proteinExistence type="inferred from homology"/>
<evidence type="ECO:0000313" key="3">
    <source>
        <dbReference type="EMBL" id="CAE0325976.1"/>
    </source>
</evidence>
<dbReference type="EMBL" id="HBIH01016200">
    <property type="protein sequence ID" value="CAE0325976.1"/>
    <property type="molecule type" value="Transcribed_RNA"/>
</dbReference>
<dbReference type="InterPro" id="IPR029058">
    <property type="entry name" value="AB_hydrolase_fold"/>
</dbReference>
<organism evidence="2">
    <name type="scientific">Strombidium inclinatum</name>
    <dbReference type="NCBI Taxonomy" id="197538"/>
    <lineage>
        <taxon>Eukaryota</taxon>
        <taxon>Sar</taxon>
        <taxon>Alveolata</taxon>
        <taxon>Ciliophora</taxon>
        <taxon>Intramacronucleata</taxon>
        <taxon>Spirotrichea</taxon>
        <taxon>Oligotrichia</taxon>
        <taxon>Strombidiidae</taxon>
        <taxon>Strombidium</taxon>
    </lineage>
</organism>
<dbReference type="GO" id="GO:0051792">
    <property type="term" value="P:medium-chain fatty acid biosynthetic process"/>
    <property type="evidence" value="ECO:0007669"/>
    <property type="project" value="TreeGrafter"/>
</dbReference>
<dbReference type="PANTHER" id="PTHR10794:SF63">
    <property type="entry name" value="ALPHA_BETA HYDROLASE 1, ISOFORM A"/>
    <property type="match status" value="1"/>
</dbReference>